<organism evidence="2 3">
    <name type="scientific">Colletotrichum cuscutae</name>
    <dbReference type="NCBI Taxonomy" id="1209917"/>
    <lineage>
        <taxon>Eukaryota</taxon>
        <taxon>Fungi</taxon>
        <taxon>Dikarya</taxon>
        <taxon>Ascomycota</taxon>
        <taxon>Pezizomycotina</taxon>
        <taxon>Sordariomycetes</taxon>
        <taxon>Hypocreomycetidae</taxon>
        <taxon>Glomerellales</taxon>
        <taxon>Glomerellaceae</taxon>
        <taxon>Colletotrichum</taxon>
        <taxon>Colletotrichum acutatum species complex</taxon>
    </lineage>
</organism>
<proteinExistence type="predicted"/>
<feature type="region of interest" description="Disordered" evidence="1">
    <location>
        <begin position="1"/>
        <end position="27"/>
    </location>
</feature>
<sequence length="279" mass="31279">MSNTKKRAAPSQEGGEGGQKAKKQKKKSAYQVDETLLNAELGINESFAVMDNQLLADYTAQKISRFGTDLSPVELSDLSISANAIKDTTSWTQPRALDTLPAFLENFAERPDRLFTAPKVKGTPHTIIVAAAGLRAADVVRAVRKFQGKESTVSKLFAKHMKVDEQVQFLQKTRTGIAVGTPARLMELVDNGDHNTRDTENTHRIYMAQKTQQTNFANPGALKLDKLQRLVVDASHIDQKKRGIMDMKDTMLPLARWLSRKEFKERYGDEQKPLDLIFY</sequence>
<dbReference type="AlphaFoldDB" id="A0AAI9U976"/>
<evidence type="ECO:0000256" key="1">
    <source>
        <dbReference type="SAM" id="MobiDB-lite"/>
    </source>
</evidence>
<dbReference type="PANTHER" id="PTHR24030">
    <property type="entry name" value="PROTEIN CMSS1"/>
    <property type="match status" value="1"/>
</dbReference>
<dbReference type="GO" id="GO:0005634">
    <property type="term" value="C:nucleus"/>
    <property type="evidence" value="ECO:0007669"/>
    <property type="project" value="TreeGrafter"/>
</dbReference>
<dbReference type="Proteomes" id="UP001239213">
    <property type="component" value="Unassembled WGS sequence"/>
</dbReference>
<gene>
    <name evidence="2" type="ORF">CCUS01_10742</name>
</gene>
<keyword evidence="3" id="KW-1185">Reference proteome</keyword>
<dbReference type="InterPro" id="IPR032704">
    <property type="entry name" value="Cms1"/>
</dbReference>
<dbReference type="Gene3D" id="3.40.50.300">
    <property type="entry name" value="P-loop containing nucleotide triphosphate hydrolases"/>
    <property type="match status" value="1"/>
</dbReference>
<accession>A0AAI9U976</accession>
<dbReference type="GO" id="GO:0030686">
    <property type="term" value="C:90S preribosome"/>
    <property type="evidence" value="ECO:0007669"/>
    <property type="project" value="TreeGrafter"/>
</dbReference>
<evidence type="ECO:0000313" key="2">
    <source>
        <dbReference type="EMBL" id="KAK1452701.1"/>
    </source>
</evidence>
<dbReference type="PANTHER" id="PTHR24030:SF0">
    <property type="entry name" value="PROTEIN CMSS1"/>
    <property type="match status" value="1"/>
</dbReference>
<name>A0AAI9U976_9PEZI</name>
<evidence type="ECO:0008006" key="4">
    <source>
        <dbReference type="Google" id="ProtNLM"/>
    </source>
</evidence>
<reference evidence="2" key="1">
    <citation type="submission" date="2016-11" db="EMBL/GenBank/DDBJ databases">
        <title>The genome sequence of Colletotrichum cuscutae.</title>
        <authorList>
            <person name="Baroncelli R."/>
        </authorList>
    </citation>
    <scope>NUCLEOTIDE SEQUENCE</scope>
    <source>
        <strain evidence="2">IMI 304802</strain>
    </source>
</reference>
<dbReference type="InterPro" id="IPR027417">
    <property type="entry name" value="P-loop_NTPase"/>
</dbReference>
<comment type="caution">
    <text evidence="2">The sequence shown here is derived from an EMBL/GenBank/DDBJ whole genome shotgun (WGS) entry which is preliminary data.</text>
</comment>
<dbReference type="EMBL" id="MPDP01000295">
    <property type="protein sequence ID" value="KAK1452701.1"/>
    <property type="molecule type" value="Genomic_DNA"/>
</dbReference>
<protein>
    <recommendedName>
        <fullName evidence="4">Protein CMS1</fullName>
    </recommendedName>
</protein>
<dbReference type="Pfam" id="PF14617">
    <property type="entry name" value="CMS1"/>
    <property type="match status" value="2"/>
</dbReference>
<evidence type="ECO:0000313" key="3">
    <source>
        <dbReference type="Proteomes" id="UP001239213"/>
    </source>
</evidence>